<feature type="domain" description="Autophagy-related protein 13 N-terminal" evidence="3">
    <location>
        <begin position="14"/>
        <end position="232"/>
    </location>
</feature>
<dbReference type="GO" id="GO:0000407">
    <property type="term" value="C:phagophore assembly site"/>
    <property type="evidence" value="ECO:0007669"/>
    <property type="project" value="TreeGrafter"/>
</dbReference>
<keyword evidence="1" id="KW-0072">Autophagy</keyword>
<feature type="region of interest" description="Disordered" evidence="2">
    <location>
        <begin position="614"/>
        <end position="634"/>
    </location>
</feature>
<sequence length="634" mass="69296">MGTSSEPAKIEQIITEFFAKSLHIILESRTQPCSSSRNNYSGEQTLLSSPSSSSSSSSSVRPRDKWFNLALRECPASLENIELWHQSNLEPMVVDVLLFQRGPVNFHDYGAEMMKKDKVIERWVVKYETRKSGRDFGHGGNKRNPPSATSHSLYKKSIILLRSLYLTVRLLPAHKLFHELNSSGQILTYGLAHRVSTLVEPFTRREEVETKEFVFTPVDTTCGRLCLSVLYSPALSDVNSEPSTPVSPQFIPDYVGSPTTDRLKSFPSLPLARFRSHEIPSSVPFERRHSWSYDSYGSSAPPVSGFPSPAYSDSRGFSYNPSSHRLPPLSIPSHQSETPRSSNASLATRNTNFDDFWPSPMPSPTPSPSPPAHLKSKALLRSGSAPVSIPTTGNPAMRNIHVATPSPPRGTKMGPSQSSNGRNLTRARDVNPALKYEKMNSFGKDEVGNISGAKASSGISPRISFSRSSSRFSSQDMFDYSDFACPFAVGDDITDPRPGPDLSDGKAHHTEPRGQVRKSQDAAVGALVEMLSTAPPLRQDISKSIKLSQVSEPEIWGRNAEEPAVTLEYGAGGLSNSSCNVNITSSGLLLSKTTADALEEFQSYRQLKESLLLRNGNDGTSTNAGHASETADKS</sequence>
<keyword evidence="5" id="KW-1185">Reference proteome</keyword>
<feature type="compositionally biased region" description="Polar residues" evidence="2">
    <location>
        <begin position="414"/>
        <end position="423"/>
    </location>
</feature>
<dbReference type="InterPro" id="IPR040182">
    <property type="entry name" value="ATG13"/>
</dbReference>
<evidence type="ECO:0000313" key="4">
    <source>
        <dbReference type="EMBL" id="KAI3912957.1"/>
    </source>
</evidence>
<dbReference type="InterPro" id="IPR036570">
    <property type="entry name" value="HORMA_dom_sf"/>
</dbReference>
<dbReference type="EMBL" id="JAJJMB010009592">
    <property type="protein sequence ID" value="KAI3912957.1"/>
    <property type="molecule type" value="Genomic_DNA"/>
</dbReference>
<evidence type="ECO:0000256" key="2">
    <source>
        <dbReference type="SAM" id="MobiDB-lite"/>
    </source>
</evidence>
<dbReference type="PANTHER" id="PTHR13430">
    <property type="match status" value="1"/>
</dbReference>
<organism evidence="4 5">
    <name type="scientific">Papaver atlanticum</name>
    <dbReference type="NCBI Taxonomy" id="357466"/>
    <lineage>
        <taxon>Eukaryota</taxon>
        <taxon>Viridiplantae</taxon>
        <taxon>Streptophyta</taxon>
        <taxon>Embryophyta</taxon>
        <taxon>Tracheophyta</taxon>
        <taxon>Spermatophyta</taxon>
        <taxon>Magnoliopsida</taxon>
        <taxon>Ranunculales</taxon>
        <taxon>Papaveraceae</taxon>
        <taxon>Papaveroideae</taxon>
        <taxon>Papaver</taxon>
    </lineage>
</organism>
<feature type="region of interest" description="Disordered" evidence="2">
    <location>
        <begin position="317"/>
        <end position="430"/>
    </location>
</feature>
<comment type="caution">
    <text evidence="4">The sequence shown here is derived from an EMBL/GenBank/DDBJ whole genome shotgun (WGS) entry which is preliminary data.</text>
</comment>
<dbReference type="AlphaFoldDB" id="A0AAD4SL56"/>
<evidence type="ECO:0000259" key="3">
    <source>
        <dbReference type="Pfam" id="PF10033"/>
    </source>
</evidence>
<accession>A0AAD4SL56</accession>
<feature type="compositionally biased region" description="Polar residues" evidence="2">
    <location>
        <begin position="32"/>
        <end position="47"/>
    </location>
</feature>
<dbReference type="GO" id="GO:0000423">
    <property type="term" value="P:mitophagy"/>
    <property type="evidence" value="ECO:0007669"/>
    <property type="project" value="TreeGrafter"/>
</dbReference>
<name>A0AAD4SL56_9MAGN</name>
<reference evidence="4" key="1">
    <citation type="submission" date="2022-04" db="EMBL/GenBank/DDBJ databases">
        <title>A functionally conserved STORR gene fusion in Papaver species that diverged 16.8 million years ago.</title>
        <authorList>
            <person name="Catania T."/>
        </authorList>
    </citation>
    <scope>NUCLEOTIDE SEQUENCE</scope>
    <source>
        <strain evidence="4">S-188037</strain>
    </source>
</reference>
<dbReference type="PANTHER" id="PTHR13430:SF15">
    <property type="entry name" value="AUTOPHAGY-RELATED PROTEIN 13B"/>
    <property type="match status" value="1"/>
</dbReference>
<feature type="compositionally biased region" description="Basic and acidic residues" evidence="2">
    <location>
        <begin position="503"/>
        <end position="520"/>
    </location>
</feature>
<dbReference type="GO" id="GO:0034727">
    <property type="term" value="P:piecemeal microautophagy of the nucleus"/>
    <property type="evidence" value="ECO:0007669"/>
    <property type="project" value="TreeGrafter"/>
</dbReference>
<evidence type="ECO:0000256" key="1">
    <source>
        <dbReference type="ARBA" id="ARBA00023006"/>
    </source>
</evidence>
<feature type="compositionally biased region" description="Pro residues" evidence="2">
    <location>
        <begin position="359"/>
        <end position="371"/>
    </location>
</feature>
<dbReference type="Gene3D" id="3.30.900.10">
    <property type="entry name" value="HORMA domain"/>
    <property type="match status" value="1"/>
</dbReference>
<feature type="compositionally biased region" description="Polar residues" evidence="2">
    <location>
        <begin position="332"/>
        <end position="353"/>
    </location>
</feature>
<protein>
    <recommendedName>
        <fullName evidence="3">Autophagy-related protein 13 N-terminal domain-containing protein</fullName>
    </recommendedName>
</protein>
<proteinExistence type="predicted"/>
<feature type="region of interest" description="Disordered" evidence="2">
    <location>
        <begin position="492"/>
        <end position="520"/>
    </location>
</feature>
<dbReference type="GO" id="GO:0034497">
    <property type="term" value="P:protein localization to phagophore assembly site"/>
    <property type="evidence" value="ECO:0007669"/>
    <property type="project" value="TreeGrafter"/>
</dbReference>
<dbReference type="Proteomes" id="UP001202328">
    <property type="component" value="Unassembled WGS sequence"/>
</dbReference>
<feature type="region of interest" description="Disordered" evidence="2">
    <location>
        <begin position="32"/>
        <end position="61"/>
    </location>
</feature>
<dbReference type="Pfam" id="PF10033">
    <property type="entry name" value="ATG13"/>
    <property type="match status" value="1"/>
</dbReference>
<dbReference type="GO" id="GO:0005829">
    <property type="term" value="C:cytosol"/>
    <property type="evidence" value="ECO:0007669"/>
    <property type="project" value="TreeGrafter"/>
</dbReference>
<dbReference type="InterPro" id="IPR018731">
    <property type="entry name" value="Atg13_N"/>
</dbReference>
<feature type="compositionally biased region" description="Low complexity" evidence="2">
    <location>
        <begin position="48"/>
        <end position="59"/>
    </location>
</feature>
<dbReference type="GO" id="GO:1990316">
    <property type="term" value="C:Atg1/ULK1 kinase complex"/>
    <property type="evidence" value="ECO:0007669"/>
    <property type="project" value="InterPro"/>
</dbReference>
<evidence type="ECO:0000313" key="5">
    <source>
        <dbReference type="Proteomes" id="UP001202328"/>
    </source>
</evidence>
<gene>
    <name evidence="4" type="ORF">MKW98_019310</name>
</gene>